<keyword evidence="2" id="KW-1185">Reference proteome</keyword>
<sequence>MAHLFLDDPNALLDPSLRLELLLLAQEAIGLPDSTAATSSAGHHGDQADAMTMQLIQDMFFADLAMTQEEEQLRRDKALAE</sequence>
<protein>
    <submittedName>
        <fullName evidence="1">Uncharacterized protein</fullName>
    </submittedName>
</protein>
<dbReference type="EMBL" id="GG745332">
    <property type="protein sequence ID" value="KNE58277.1"/>
    <property type="molecule type" value="Genomic_DNA"/>
</dbReference>
<accession>A0A0L0S6W6</accession>
<organism evidence="1 2">
    <name type="scientific">Allomyces macrogynus (strain ATCC 38327)</name>
    <name type="common">Allomyces javanicus var. macrogynus</name>
    <dbReference type="NCBI Taxonomy" id="578462"/>
    <lineage>
        <taxon>Eukaryota</taxon>
        <taxon>Fungi</taxon>
        <taxon>Fungi incertae sedis</taxon>
        <taxon>Blastocladiomycota</taxon>
        <taxon>Blastocladiomycetes</taxon>
        <taxon>Blastocladiales</taxon>
        <taxon>Blastocladiaceae</taxon>
        <taxon>Allomyces</taxon>
    </lineage>
</organism>
<dbReference type="VEuPathDB" id="FungiDB:AMAG_18392"/>
<reference evidence="1 2" key="1">
    <citation type="submission" date="2009-11" db="EMBL/GenBank/DDBJ databases">
        <title>Annotation of Allomyces macrogynus ATCC 38327.</title>
        <authorList>
            <consortium name="The Broad Institute Genome Sequencing Platform"/>
            <person name="Russ C."/>
            <person name="Cuomo C."/>
            <person name="Burger G."/>
            <person name="Gray M.W."/>
            <person name="Holland P.W.H."/>
            <person name="King N."/>
            <person name="Lang F.B.F."/>
            <person name="Roger A.J."/>
            <person name="Ruiz-Trillo I."/>
            <person name="Young S.K."/>
            <person name="Zeng Q."/>
            <person name="Gargeya S."/>
            <person name="Fitzgerald M."/>
            <person name="Haas B."/>
            <person name="Abouelleil A."/>
            <person name="Alvarado L."/>
            <person name="Arachchi H.M."/>
            <person name="Berlin A."/>
            <person name="Chapman S.B."/>
            <person name="Gearin G."/>
            <person name="Goldberg J."/>
            <person name="Griggs A."/>
            <person name="Gujja S."/>
            <person name="Hansen M."/>
            <person name="Heiman D."/>
            <person name="Howarth C."/>
            <person name="Larimer J."/>
            <person name="Lui A."/>
            <person name="MacDonald P.J.P."/>
            <person name="McCowen C."/>
            <person name="Montmayeur A."/>
            <person name="Murphy C."/>
            <person name="Neiman D."/>
            <person name="Pearson M."/>
            <person name="Priest M."/>
            <person name="Roberts A."/>
            <person name="Saif S."/>
            <person name="Shea T."/>
            <person name="Sisk P."/>
            <person name="Stolte C."/>
            <person name="Sykes S."/>
            <person name="Wortman J."/>
            <person name="Nusbaum C."/>
            <person name="Birren B."/>
        </authorList>
    </citation>
    <scope>NUCLEOTIDE SEQUENCE [LARGE SCALE GENOMIC DNA]</scope>
    <source>
        <strain evidence="1 2">ATCC 38327</strain>
    </source>
</reference>
<dbReference type="AlphaFoldDB" id="A0A0L0S6W6"/>
<proteinExistence type="predicted"/>
<name>A0A0L0S6W6_ALLM3</name>
<gene>
    <name evidence="1" type="ORF">AMAG_18392</name>
</gene>
<reference evidence="2" key="2">
    <citation type="submission" date="2009-11" db="EMBL/GenBank/DDBJ databases">
        <title>The Genome Sequence of Allomyces macrogynus strain ATCC 38327.</title>
        <authorList>
            <consortium name="The Broad Institute Genome Sequencing Platform"/>
            <person name="Russ C."/>
            <person name="Cuomo C."/>
            <person name="Shea T."/>
            <person name="Young S.K."/>
            <person name="Zeng Q."/>
            <person name="Koehrsen M."/>
            <person name="Haas B."/>
            <person name="Borodovsky M."/>
            <person name="Guigo R."/>
            <person name="Alvarado L."/>
            <person name="Berlin A."/>
            <person name="Borenstein D."/>
            <person name="Chen Z."/>
            <person name="Engels R."/>
            <person name="Freedman E."/>
            <person name="Gellesch M."/>
            <person name="Goldberg J."/>
            <person name="Griggs A."/>
            <person name="Gujja S."/>
            <person name="Heiman D."/>
            <person name="Hepburn T."/>
            <person name="Howarth C."/>
            <person name="Jen D."/>
            <person name="Larson L."/>
            <person name="Lewis B."/>
            <person name="Mehta T."/>
            <person name="Park D."/>
            <person name="Pearson M."/>
            <person name="Roberts A."/>
            <person name="Saif S."/>
            <person name="Shenoy N."/>
            <person name="Sisk P."/>
            <person name="Stolte C."/>
            <person name="Sykes S."/>
            <person name="Walk T."/>
            <person name="White J."/>
            <person name="Yandava C."/>
            <person name="Burger G."/>
            <person name="Gray M.W."/>
            <person name="Holland P.W.H."/>
            <person name="King N."/>
            <person name="Lang F.B.F."/>
            <person name="Roger A.J."/>
            <person name="Ruiz-Trillo I."/>
            <person name="Lander E."/>
            <person name="Nusbaum C."/>
        </authorList>
    </citation>
    <scope>NUCLEOTIDE SEQUENCE [LARGE SCALE GENOMIC DNA]</scope>
    <source>
        <strain evidence="2">ATCC 38327</strain>
    </source>
</reference>
<evidence type="ECO:0000313" key="1">
    <source>
        <dbReference type="EMBL" id="KNE58277.1"/>
    </source>
</evidence>
<dbReference type="OrthoDB" id="10566931at2759"/>
<dbReference type="Proteomes" id="UP000054350">
    <property type="component" value="Unassembled WGS sequence"/>
</dbReference>
<evidence type="ECO:0000313" key="2">
    <source>
        <dbReference type="Proteomes" id="UP000054350"/>
    </source>
</evidence>